<feature type="transmembrane region" description="Helical" evidence="8">
    <location>
        <begin position="21"/>
        <end position="41"/>
    </location>
</feature>
<accession>A0AA47EHX3</accession>
<dbReference type="CDD" id="cd06261">
    <property type="entry name" value="TM_PBP2"/>
    <property type="match status" value="1"/>
</dbReference>
<dbReference type="GO" id="GO:0022857">
    <property type="term" value="F:transmembrane transporter activity"/>
    <property type="evidence" value="ECO:0007669"/>
    <property type="project" value="InterPro"/>
</dbReference>
<sequence length="213" mass="23802">MANYIDITSYILKGGLLTIEVYVATIIFSIPLGILGALIKVSSLKILNKVVDIYTWLFRGTPLLLQLFFTYFGLPIIGIKLSPFVAAALTFSLNYGAYFTEIFRSGIQSIDKGQYEAAKVLGMSYRQTMSKIILPQAFKRIIPPMCNEGITLIKDTALLAAIGLQDILRAAREIVTRDFTITPFIIAAIIYLIFTSVVVMAFKKLEKKYSVYE</sequence>
<evidence type="ECO:0000256" key="8">
    <source>
        <dbReference type="RuleBase" id="RU363032"/>
    </source>
</evidence>
<evidence type="ECO:0000256" key="6">
    <source>
        <dbReference type="ARBA" id="ARBA00022989"/>
    </source>
</evidence>
<feature type="transmembrane region" description="Helical" evidence="8">
    <location>
        <begin position="81"/>
        <end position="99"/>
    </location>
</feature>
<dbReference type="EMBL" id="CP086239">
    <property type="protein sequence ID" value="WAG60537.1"/>
    <property type="molecule type" value="Genomic_DNA"/>
</dbReference>
<dbReference type="InterPro" id="IPR043429">
    <property type="entry name" value="ArtM/GltK/GlnP/TcyL/YhdX-like"/>
</dbReference>
<keyword evidence="6 8" id="KW-1133">Transmembrane helix</keyword>
<evidence type="ECO:0000259" key="9">
    <source>
        <dbReference type="PROSITE" id="PS50928"/>
    </source>
</evidence>
<organism evidence="10 11">
    <name type="scientific">Clostridium estertheticum</name>
    <dbReference type="NCBI Taxonomy" id="238834"/>
    <lineage>
        <taxon>Bacteria</taxon>
        <taxon>Bacillati</taxon>
        <taxon>Bacillota</taxon>
        <taxon>Clostridia</taxon>
        <taxon>Eubacteriales</taxon>
        <taxon>Clostridiaceae</taxon>
        <taxon>Clostridium</taxon>
    </lineage>
</organism>
<reference evidence="10" key="1">
    <citation type="submission" date="2021-11" db="EMBL/GenBank/DDBJ databases">
        <title>Clostridia strains as spoilage organisms.</title>
        <authorList>
            <person name="Wambui J."/>
            <person name="Stevens M.J.A."/>
            <person name="Stephan R."/>
        </authorList>
    </citation>
    <scope>NUCLEOTIDE SEQUENCE</scope>
    <source>
        <strain evidence="10">CF009</strain>
    </source>
</reference>
<feature type="transmembrane region" description="Helical" evidence="8">
    <location>
        <begin position="181"/>
        <end position="202"/>
    </location>
</feature>
<evidence type="ECO:0000313" key="11">
    <source>
        <dbReference type="Proteomes" id="UP001164733"/>
    </source>
</evidence>
<keyword evidence="3" id="KW-1003">Cell membrane</keyword>
<keyword evidence="7 8" id="KW-0472">Membrane</keyword>
<evidence type="ECO:0000256" key="5">
    <source>
        <dbReference type="ARBA" id="ARBA00022970"/>
    </source>
</evidence>
<evidence type="ECO:0000256" key="1">
    <source>
        <dbReference type="ARBA" id="ARBA00004651"/>
    </source>
</evidence>
<keyword evidence="5" id="KW-0029">Amino-acid transport</keyword>
<protein>
    <submittedName>
        <fullName evidence="10">Amino acid ABC transporter permease</fullName>
    </submittedName>
</protein>
<dbReference type="InterPro" id="IPR000515">
    <property type="entry name" value="MetI-like"/>
</dbReference>
<dbReference type="PANTHER" id="PTHR30614">
    <property type="entry name" value="MEMBRANE COMPONENT OF AMINO ACID ABC TRANSPORTER"/>
    <property type="match status" value="1"/>
</dbReference>
<dbReference type="RefSeq" id="WP_216122877.1">
    <property type="nucleotide sequence ID" value="NZ_CP086239.1"/>
</dbReference>
<keyword evidence="2 8" id="KW-0813">Transport</keyword>
<keyword evidence="4 8" id="KW-0812">Transmembrane</keyword>
<comment type="subcellular location">
    <subcellularLocation>
        <location evidence="1 8">Cell membrane</location>
        <topology evidence="1 8">Multi-pass membrane protein</topology>
    </subcellularLocation>
</comment>
<evidence type="ECO:0000256" key="3">
    <source>
        <dbReference type="ARBA" id="ARBA00022475"/>
    </source>
</evidence>
<evidence type="ECO:0000256" key="2">
    <source>
        <dbReference type="ARBA" id="ARBA00022448"/>
    </source>
</evidence>
<feature type="transmembrane region" description="Helical" evidence="8">
    <location>
        <begin position="53"/>
        <end position="74"/>
    </location>
</feature>
<dbReference type="GO" id="GO:0043190">
    <property type="term" value="C:ATP-binding cassette (ABC) transporter complex"/>
    <property type="evidence" value="ECO:0007669"/>
    <property type="project" value="InterPro"/>
</dbReference>
<dbReference type="NCBIfam" id="TIGR01726">
    <property type="entry name" value="HEQRo_perm_3TM"/>
    <property type="match status" value="1"/>
</dbReference>
<gene>
    <name evidence="10" type="ORF">LL038_23950</name>
</gene>
<dbReference type="PANTHER" id="PTHR30614:SF0">
    <property type="entry name" value="L-CYSTINE TRANSPORT SYSTEM PERMEASE PROTEIN TCYL"/>
    <property type="match status" value="1"/>
</dbReference>
<dbReference type="GO" id="GO:0006865">
    <property type="term" value="P:amino acid transport"/>
    <property type="evidence" value="ECO:0007669"/>
    <property type="project" value="UniProtKB-KW"/>
</dbReference>
<comment type="similarity">
    <text evidence="8">Belongs to the binding-protein-dependent transport system permease family.</text>
</comment>
<dbReference type="Proteomes" id="UP001164733">
    <property type="component" value="Chromosome"/>
</dbReference>
<evidence type="ECO:0000256" key="4">
    <source>
        <dbReference type="ARBA" id="ARBA00022692"/>
    </source>
</evidence>
<feature type="domain" description="ABC transmembrane type-1" evidence="9">
    <location>
        <begin position="15"/>
        <end position="202"/>
    </location>
</feature>
<proteinExistence type="inferred from homology"/>
<evidence type="ECO:0000256" key="7">
    <source>
        <dbReference type="ARBA" id="ARBA00023136"/>
    </source>
</evidence>
<dbReference type="InterPro" id="IPR010065">
    <property type="entry name" value="AA_ABC_transptr_permease_3TM"/>
</dbReference>
<evidence type="ECO:0000313" key="10">
    <source>
        <dbReference type="EMBL" id="WAG60537.1"/>
    </source>
</evidence>
<dbReference type="Pfam" id="PF00528">
    <property type="entry name" value="BPD_transp_1"/>
    <property type="match status" value="1"/>
</dbReference>
<dbReference type="AlphaFoldDB" id="A0AA47EHX3"/>
<name>A0AA47EHX3_9CLOT</name>
<dbReference type="FunFam" id="1.10.3720.10:FF:000006">
    <property type="entry name" value="Glutamate/aspartate ABC transporter, permease protein GltK"/>
    <property type="match status" value="1"/>
</dbReference>
<dbReference type="PROSITE" id="PS50928">
    <property type="entry name" value="ABC_TM1"/>
    <property type="match status" value="1"/>
</dbReference>